<dbReference type="Proteomes" id="UP000216052">
    <property type="component" value="Chromosome"/>
</dbReference>
<dbReference type="EMBL" id="CP155571">
    <property type="protein sequence ID" value="XFO71826.1"/>
    <property type="molecule type" value="Genomic_DNA"/>
</dbReference>
<feature type="transmembrane region" description="Helical" evidence="7">
    <location>
        <begin position="111"/>
        <end position="131"/>
    </location>
</feature>
<feature type="transmembrane region" description="Helical" evidence="7">
    <location>
        <begin position="12"/>
        <end position="33"/>
    </location>
</feature>
<evidence type="ECO:0000256" key="6">
    <source>
        <dbReference type="ARBA" id="ARBA00023136"/>
    </source>
</evidence>
<dbReference type="InterPro" id="IPR050291">
    <property type="entry name" value="CDF_Transporter"/>
</dbReference>
<evidence type="ECO:0000256" key="3">
    <source>
        <dbReference type="ARBA" id="ARBA00022448"/>
    </source>
</evidence>
<feature type="transmembrane region" description="Helical" evidence="7">
    <location>
        <begin position="175"/>
        <end position="192"/>
    </location>
</feature>
<comment type="similarity">
    <text evidence="2">Belongs to the cation diffusion facilitator (CDF) transporter (TC 2.A.4) family.</text>
</comment>
<dbReference type="SUPFAM" id="SSF161111">
    <property type="entry name" value="Cation efflux protein transmembrane domain-like"/>
    <property type="match status" value="1"/>
</dbReference>
<dbReference type="Pfam" id="PF01545">
    <property type="entry name" value="Cation_efflux"/>
    <property type="match status" value="1"/>
</dbReference>
<keyword evidence="3" id="KW-0813">Transport</keyword>
<dbReference type="PANTHER" id="PTHR43840:SF15">
    <property type="entry name" value="MITOCHONDRIAL METAL TRANSPORTER 1-RELATED"/>
    <property type="match status" value="1"/>
</dbReference>
<dbReference type="RefSeq" id="WP_093796812.1">
    <property type="nucleotide sequence ID" value="NZ_CP155571.1"/>
</dbReference>
<evidence type="ECO:0000256" key="4">
    <source>
        <dbReference type="ARBA" id="ARBA00022692"/>
    </source>
</evidence>
<dbReference type="PANTHER" id="PTHR43840">
    <property type="entry name" value="MITOCHONDRIAL METAL TRANSPORTER 1-RELATED"/>
    <property type="match status" value="1"/>
</dbReference>
<evidence type="ECO:0000259" key="9">
    <source>
        <dbReference type="Pfam" id="PF16916"/>
    </source>
</evidence>
<evidence type="ECO:0000256" key="5">
    <source>
        <dbReference type="ARBA" id="ARBA00022989"/>
    </source>
</evidence>
<sequence length="295" mass="32714">MSENLNSLKQNTAQLAVIATSLQLILKLVIGIFTGTISIISEAVHSAADLLATLISYCAIRKSSALPDDNHHYGHGKFENISGAFEALLIITAALWILYEAYEKYSNANSPVFLEYGMIIMLFSCVVNYLISQKMLSVAKQTSSPALEADALHLQADIWTSGGILVGLFCLHVTGLSWIDSLIAVIIALIILKTGYSMLKKNISELTDITLPEEEEQLISQIIKQHDQVISLHQLRTRYSGGYRLIDMHLTVDKNMQLDKAHTICDQLEATIKHHFGTCDVMIHVEPDECRLSET</sequence>
<evidence type="ECO:0000313" key="11">
    <source>
        <dbReference type="Proteomes" id="UP000216052"/>
    </source>
</evidence>
<evidence type="ECO:0000256" key="7">
    <source>
        <dbReference type="SAM" id="Phobius"/>
    </source>
</evidence>
<comment type="subcellular location">
    <subcellularLocation>
        <location evidence="1">Membrane</location>
        <topology evidence="1">Multi-pass membrane protein</topology>
    </subcellularLocation>
</comment>
<keyword evidence="6 7" id="KW-0472">Membrane</keyword>
<evidence type="ECO:0000259" key="8">
    <source>
        <dbReference type="Pfam" id="PF01545"/>
    </source>
</evidence>
<dbReference type="NCBIfam" id="TIGR01297">
    <property type="entry name" value="CDF"/>
    <property type="match status" value="1"/>
</dbReference>
<feature type="domain" description="Cation efflux protein cytoplasmic" evidence="9">
    <location>
        <begin position="211"/>
        <end position="287"/>
    </location>
</feature>
<evidence type="ECO:0000256" key="1">
    <source>
        <dbReference type="ARBA" id="ARBA00004141"/>
    </source>
</evidence>
<keyword evidence="4 7" id="KW-0812">Transmembrane</keyword>
<dbReference type="Gene3D" id="1.20.1510.10">
    <property type="entry name" value="Cation efflux protein transmembrane domain"/>
    <property type="match status" value="1"/>
</dbReference>
<keyword evidence="11" id="KW-1185">Reference proteome</keyword>
<feature type="domain" description="Cation efflux protein transmembrane" evidence="8">
    <location>
        <begin position="15"/>
        <end position="206"/>
    </location>
</feature>
<gene>
    <name evidence="10" type="primary">fieF_1</name>
    <name evidence="10" type="ORF">SPACI_018670</name>
</gene>
<dbReference type="SUPFAM" id="SSF160240">
    <property type="entry name" value="Cation efflux protein cytoplasmic domain-like"/>
    <property type="match status" value="1"/>
</dbReference>
<reference evidence="10" key="1">
    <citation type="submission" date="2024-05" db="EMBL/GenBank/DDBJ databases">
        <title>Isolation and characterization of Sporomusa carbonis sp. nov., a carboxydotrophic hydrogenogen in the genus of Sporomusa isolated from a charcoal burning pile.</title>
        <authorList>
            <person name="Boeer T."/>
            <person name="Rosenbaum F."/>
            <person name="Eysell L."/>
            <person name="Mueller V."/>
            <person name="Daniel R."/>
            <person name="Poehlein A."/>
        </authorList>
    </citation>
    <scope>NUCLEOTIDE SEQUENCE [LARGE SCALE GENOMIC DNA]</scope>
    <source>
        <strain evidence="10">DSM 3132</strain>
    </source>
</reference>
<dbReference type="InterPro" id="IPR058533">
    <property type="entry name" value="Cation_efflux_TM"/>
</dbReference>
<dbReference type="InterPro" id="IPR027470">
    <property type="entry name" value="Cation_efflux_CTD"/>
</dbReference>
<dbReference type="InterPro" id="IPR027469">
    <property type="entry name" value="Cation_efflux_TMD_sf"/>
</dbReference>
<accession>A0ABZ3J115</accession>
<proteinExistence type="inferred from homology"/>
<dbReference type="InterPro" id="IPR002524">
    <property type="entry name" value="Cation_efflux"/>
</dbReference>
<name>A0ABZ3J115_SPOA4</name>
<evidence type="ECO:0000256" key="2">
    <source>
        <dbReference type="ARBA" id="ARBA00008114"/>
    </source>
</evidence>
<keyword evidence="5 7" id="KW-1133">Transmembrane helix</keyword>
<dbReference type="Pfam" id="PF16916">
    <property type="entry name" value="ZT_dimer"/>
    <property type="match status" value="1"/>
</dbReference>
<dbReference type="Gene3D" id="3.30.70.1350">
    <property type="entry name" value="Cation efflux protein, cytoplasmic domain"/>
    <property type="match status" value="1"/>
</dbReference>
<evidence type="ECO:0000313" key="10">
    <source>
        <dbReference type="EMBL" id="XFO71826.1"/>
    </source>
</evidence>
<feature type="transmembrane region" description="Helical" evidence="7">
    <location>
        <begin position="81"/>
        <end position="99"/>
    </location>
</feature>
<dbReference type="InterPro" id="IPR036837">
    <property type="entry name" value="Cation_efflux_CTD_sf"/>
</dbReference>
<protein>
    <submittedName>
        <fullName evidence="10">Ferrous-iron efflux pump FieF</fullName>
    </submittedName>
</protein>
<organism evidence="10 11">
    <name type="scientific">Sporomusa acidovorans (strain ATCC 49682 / DSM 3132 / Mol)</name>
    <dbReference type="NCBI Taxonomy" id="1123286"/>
    <lineage>
        <taxon>Bacteria</taxon>
        <taxon>Bacillati</taxon>
        <taxon>Bacillota</taxon>
        <taxon>Negativicutes</taxon>
        <taxon>Selenomonadales</taxon>
        <taxon>Sporomusaceae</taxon>
        <taxon>Sporomusa</taxon>
    </lineage>
</organism>